<evidence type="ECO:0000313" key="3">
    <source>
        <dbReference type="Proteomes" id="UP000034392"/>
    </source>
</evidence>
<dbReference type="STRING" id="1267766.WYH_01447"/>
<protein>
    <submittedName>
        <fullName evidence="2">Uncharacterized protein</fullName>
    </submittedName>
</protein>
<dbReference type="Proteomes" id="UP000034392">
    <property type="component" value="Chromosome"/>
</dbReference>
<evidence type="ECO:0000256" key="1">
    <source>
        <dbReference type="SAM" id="MobiDB-lite"/>
    </source>
</evidence>
<feature type="compositionally biased region" description="Basic and acidic residues" evidence="1">
    <location>
        <begin position="1"/>
        <end position="12"/>
    </location>
</feature>
<sequence>MDREHTYGDQRHSHIPPATPPVVNSRADQHDAAELAPPDGDADAPGSAVQPRGGERADQVKPGKAPDEFSPDKEDTDNPGKGPAEIGPGQGDTDGPDVSPPETPAVPGTAPVETPPPPD</sequence>
<feature type="compositionally biased region" description="Basic and acidic residues" evidence="1">
    <location>
        <begin position="53"/>
        <end position="78"/>
    </location>
</feature>
<dbReference type="PATRIC" id="fig|1267766.3.peg.1458"/>
<organism evidence="2 3">
    <name type="scientific">Croceibacterium atlanticum</name>
    <dbReference type="NCBI Taxonomy" id="1267766"/>
    <lineage>
        <taxon>Bacteria</taxon>
        <taxon>Pseudomonadati</taxon>
        <taxon>Pseudomonadota</taxon>
        <taxon>Alphaproteobacteria</taxon>
        <taxon>Sphingomonadales</taxon>
        <taxon>Erythrobacteraceae</taxon>
        <taxon>Croceibacterium</taxon>
    </lineage>
</organism>
<name>A0A0F7KPP0_9SPHN</name>
<dbReference type="AlphaFoldDB" id="A0A0F7KPP0"/>
<dbReference type="RefSeq" id="WP_082347888.1">
    <property type="nucleotide sequence ID" value="NZ_CP011452.2"/>
</dbReference>
<keyword evidence="3" id="KW-1185">Reference proteome</keyword>
<proteinExistence type="predicted"/>
<gene>
    <name evidence="2" type="ORF">WYH_01447</name>
</gene>
<dbReference type="EMBL" id="CP011452">
    <property type="protein sequence ID" value="AKH42488.1"/>
    <property type="molecule type" value="Genomic_DNA"/>
</dbReference>
<feature type="region of interest" description="Disordered" evidence="1">
    <location>
        <begin position="1"/>
        <end position="119"/>
    </location>
</feature>
<evidence type="ECO:0000313" key="2">
    <source>
        <dbReference type="EMBL" id="AKH42488.1"/>
    </source>
</evidence>
<dbReference type="KEGG" id="aay:WYH_01447"/>
<accession>A0A0F7KPP0</accession>
<reference evidence="2" key="1">
    <citation type="submission" date="2015-05" db="EMBL/GenBank/DDBJ databases">
        <title>The complete genome of Altererythrobacter atlanticus strain 26DY36.</title>
        <authorList>
            <person name="Wu Y.-H."/>
            <person name="Cheng H."/>
            <person name="Wu X.-W."/>
        </authorList>
    </citation>
    <scope>NUCLEOTIDE SEQUENCE [LARGE SCALE GENOMIC DNA]</scope>
    <source>
        <strain evidence="2">26DY36</strain>
    </source>
</reference>